<dbReference type="CDD" id="cd02846">
    <property type="entry name" value="PAZ_argonaute_like"/>
    <property type="match status" value="1"/>
</dbReference>
<dbReference type="AlphaFoldDB" id="A0AAQ3Q1M5"/>
<evidence type="ECO:0000256" key="3">
    <source>
        <dbReference type="ARBA" id="ARBA00056927"/>
    </source>
</evidence>
<dbReference type="InterPro" id="IPR036085">
    <property type="entry name" value="PAZ_dom_sf"/>
</dbReference>
<evidence type="ECO:0000313" key="8">
    <source>
        <dbReference type="Proteomes" id="UP001327560"/>
    </source>
</evidence>
<feature type="region of interest" description="Disordered" evidence="4">
    <location>
        <begin position="1"/>
        <end position="27"/>
    </location>
</feature>
<dbReference type="InterPro" id="IPR032472">
    <property type="entry name" value="ArgoL2"/>
</dbReference>
<feature type="domain" description="Piwi" evidence="6">
    <location>
        <begin position="556"/>
        <end position="865"/>
    </location>
</feature>
<dbReference type="CDD" id="cd04657">
    <property type="entry name" value="Piwi_ago-like"/>
    <property type="match status" value="1"/>
</dbReference>
<dbReference type="InterPro" id="IPR045246">
    <property type="entry name" value="Piwi_ago-like"/>
</dbReference>
<dbReference type="Pfam" id="PF16486">
    <property type="entry name" value="ArgoN"/>
    <property type="match status" value="1"/>
</dbReference>
<dbReference type="InterPro" id="IPR036397">
    <property type="entry name" value="RNaseH_sf"/>
</dbReference>
<feature type="domain" description="PAZ" evidence="5">
    <location>
        <begin position="273"/>
        <end position="387"/>
    </location>
</feature>
<dbReference type="Gene3D" id="2.170.260.10">
    <property type="entry name" value="paz domain"/>
    <property type="match status" value="1"/>
</dbReference>
<dbReference type="SUPFAM" id="SSF53098">
    <property type="entry name" value="Ribonuclease H-like"/>
    <property type="match status" value="1"/>
</dbReference>
<evidence type="ECO:0000313" key="7">
    <source>
        <dbReference type="EMBL" id="WOK92632.1"/>
    </source>
</evidence>
<keyword evidence="2" id="KW-0943">RNA-mediated gene silencing</keyword>
<organism evidence="7 8">
    <name type="scientific">Canna indica</name>
    <name type="common">Indian-shot</name>
    <dbReference type="NCBI Taxonomy" id="4628"/>
    <lineage>
        <taxon>Eukaryota</taxon>
        <taxon>Viridiplantae</taxon>
        <taxon>Streptophyta</taxon>
        <taxon>Embryophyta</taxon>
        <taxon>Tracheophyta</taxon>
        <taxon>Spermatophyta</taxon>
        <taxon>Magnoliopsida</taxon>
        <taxon>Liliopsida</taxon>
        <taxon>Zingiberales</taxon>
        <taxon>Cannaceae</taxon>
        <taxon>Canna</taxon>
    </lineage>
</organism>
<gene>
    <name evidence="7" type="ORF">Cni_G01323</name>
</gene>
<dbReference type="EMBL" id="CP136890">
    <property type="protein sequence ID" value="WOK92632.1"/>
    <property type="molecule type" value="Genomic_DNA"/>
</dbReference>
<dbReference type="Gene3D" id="3.30.420.10">
    <property type="entry name" value="Ribonuclease H-like superfamily/Ribonuclease H"/>
    <property type="match status" value="1"/>
</dbReference>
<dbReference type="InterPro" id="IPR003165">
    <property type="entry name" value="Piwi"/>
</dbReference>
<dbReference type="InterPro" id="IPR003100">
    <property type="entry name" value="PAZ_dom"/>
</dbReference>
<dbReference type="SMART" id="SM01163">
    <property type="entry name" value="DUF1785"/>
    <property type="match status" value="1"/>
</dbReference>
<dbReference type="InterPro" id="IPR014811">
    <property type="entry name" value="ArgoL1"/>
</dbReference>
<comment type="similarity">
    <text evidence="1">Belongs to the argonaute family. Ago subfamily.</text>
</comment>
<dbReference type="Gene3D" id="3.40.50.2300">
    <property type="match status" value="1"/>
</dbReference>
<dbReference type="FunFam" id="3.30.420.10:FF:000091">
    <property type="entry name" value="Protein argonaute 3"/>
    <property type="match status" value="1"/>
</dbReference>
<accession>A0AAQ3Q1M5</accession>
<dbReference type="Pfam" id="PF08699">
    <property type="entry name" value="ArgoL1"/>
    <property type="match status" value="1"/>
</dbReference>
<dbReference type="GO" id="GO:0031047">
    <property type="term" value="P:regulatory ncRNA-mediated gene silencing"/>
    <property type="evidence" value="ECO:0007669"/>
    <property type="project" value="UniProtKB-KW"/>
</dbReference>
<dbReference type="PANTHER" id="PTHR22891">
    <property type="entry name" value="EUKARYOTIC TRANSLATION INITIATION FACTOR 2C"/>
    <property type="match status" value="1"/>
</dbReference>
<dbReference type="PROSITE" id="PS50822">
    <property type="entry name" value="PIWI"/>
    <property type="match status" value="1"/>
</dbReference>
<evidence type="ECO:0000256" key="4">
    <source>
        <dbReference type="SAM" id="MobiDB-lite"/>
    </source>
</evidence>
<dbReference type="InterPro" id="IPR032474">
    <property type="entry name" value="Argonaute_N"/>
</dbReference>
<dbReference type="Proteomes" id="UP001327560">
    <property type="component" value="Chromosome 1"/>
</dbReference>
<sequence>MTSHSGKVGEDGSSIEQRPESILTTKPEMSNVPERYLMARPAYGTVGHHIQLVANHFNVKCTLPNAVFYNYTVIIKSDEMSDTNASQTKGFGRKVLDKLYQTYYSELDGKEFVYDGEKSIFTIGPLPQNNYEFTVVLEESSTRATGEHQGDDIPNEGNLKRFRRSNFTRTFRVEISYSTKIPLNSIALALKGNATKHTQDALRVLDIILRQQQAKRGCLLVKQSFFSGDHTNFLNLGGGATGCQGFHSSFRTISSGLSLNIDVTTTMIMTPGPVLDFLLANQNIRDFRQIDWAKAKRMLKNMKIKTQHTNMEFKIIGISEFPCNKQLFPMRARNNYGEAEVVEITVLDYFLKNHNINLEWSAGVPCLNVGKPKRPSYIPVELCHLVSLQRYTKALSAQQRASLVEKSRQKPKERITVITEAVKKNRYDEDPFLSSCGLYIDKQLTKFDGRVLNAPTLKVGNEENCVPRNGRWNFNQKRLWRPIQIKDWAIVNFSARCDLGYLSRELNNCGRNKGIVFDRPMNFVEEDRQWVRSSPLIRVEKMFEKMMATLPRQPQFLLCVLPERKNSDIYGPWKKKNLVDMGIITQCISPTKINDQYLTNVLLKINAKLGGINSVLALECTRSIPLYNHKPTMIFGMDVCHGSPNSAFPSIAAVVGSRYWPSISRYSASVRTQSPKLEMIDSLYVPMENGEDDGIIRDLLLDFCHTSNGLKPSQIIIFRDGVSETQFNQVLNVELNQIIKVIEKLGVDELPKFTVIVAQKNHHTKLFLDGARENVNVPPGTVVDTAVVHPRNYDFYMCAHAGLIGTSRPIHYNVLLDEIGFSPDDLQMFVHALSYVYQRSTTAVSMVAPVCYAHLAAAQMAQFIKVEEVSTEQEKNRAIPELGKLHQYVRRSMFFC</sequence>
<dbReference type="Pfam" id="PF02171">
    <property type="entry name" value="Piwi"/>
    <property type="match status" value="1"/>
</dbReference>
<evidence type="ECO:0000259" key="6">
    <source>
        <dbReference type="PROSITE" id="PS50822"/>
    </source>
</evidence>
<evidence type="ECO:0000256" key="2">
    <source>
        <dbReference type="ARBA" id="ARBA00023158"/>
    </source>
</evidence>
<protein>
    <submittedName>
        <fullName evidence="7">Protein argonaute 16-like</fullName>
    </submittedName>
</protein>
<name>A0AAQ3Q1M5_9LILI</name>
<dbReference type="FunFam" id="2.170.260.10:FF:000008">
    <property type="entry name" value="Protein argonaute 7"/>
    <property type="match status" value="1"/>
</dbReference>
<dbReference type="Pfam" id="PF16488">
    <property type="entry name" value="ArgoL2"/>
    <property type="match status" value="1"/>
</dbReference>
<dbReference type="Pfam" id="PF02170">
    <property type="entry name" value="PAZ"/>
    <property type="match status" value="1"/>
</dbReference>
<dbReference type="InterPro" id="IPR012337">
    <property type="entry name" value="RNaseH-like_sf"/>
</dbReference>
<dbReference type="SMART" id="SM00950">
    <property type="entry name" value="Piwi"/>
    <property type="match status" value="1"/>
</dbReference>
<dbReference type="PROSITE" id="PS50821">
    <property type="entry name" value="PAZ"/>
    <property type="match status" value="1"/>
</dbReference>
<reference evidence="7 8" key="1">
    <citation type="submission" date="2023-10" db="EMBL/GenBank/DDBJ databases">
        <title>Chromosome-scale genome assembly provides insights into flower coloration mechanisms of Canna indica.</title>
        <authorList>
            <person name="Li C."/>
        </authorList>
    </citation>
    <scope>NUCLEOTIDE SEQUENCE [LARGE SCALE GENOMIC DNA]</scope>
    <source>
        <tissue evidence="7">Flower</tissue>
    </source>
</reference>
<evidence type="ECO:0000256" key="1">
    <source>
        <dbReference type="ARBA" id="ARBA00008201"/>
    </source>
</evidence>
<dbReference type="SUPFAM" id="SSF101690">
    <property type="entry name" value="PAZ domain"/>
    <property type="match status" value="1"/>
</dbReference>
<keyword evidence="8" id="KW-1185">Reference proteome</keyword>
<comment type="function">
    <text evidence="3">Probably involved in the RNA silencing pathway. May bind to short RNAs such as microRNAs (miRNAs) or short interfering RNAs (siRNAs), and represses the translation of mRNAs which are complementary to them.</text>
</comment>
<evidence type="ECO:0000259" key="5">
    <source>
        <dbReference type="PROSITE" id="PS50821"/>
    </source>
</evidence>
<dbReference type="GO" id="GO:0003723">
    <property type="term" value="F:RNA binding"/>
    <property type="evidence" value="ECO:0007669"/>
    <property type="project" value="InterPro"/>
</dbReference>
<proteinExistence type="inferred from homology"/>